<dbReference type="Proteomes" id="UP000070433">
    <property type="component" value="Chromosome"/>
</dbReference>
<reference evidence="6 7" key="1">
    <citation type="journal article" date="2014" name="Int. J. Syst. Evol. Microbiol.">
        <title>Ramlibacter solisilvae sp. nov., isolated from forest soil, and emended description of the genus Ramlibacter.</title>
        <authorList>
            <person name="Lee H.J."/>
            <person name="Lee S.H."/>
            <person name="Lee S.S."/>
            <person name="Lee J.S."/>
            <person name="Kim Y."/>
            <person name="Kim S.C."/>
            <person name="Jeon C.O."/>
        </authorList>
    </citation>
    <scope>NUCLEOTIDE SEQUENCE [LARGE SCALE GENOMIC DNA]</scope>
    <source>
        <strain evidence="6 7">5-10</strain>
    </source>
</reference>
<keyword evidence="4 5" id="KW-0472">Membrane</keyword>
<sequence>MQRAAAIIGSAIFLVIAPGTLAVYVPWYLTHWHFAPPLFPIARVLGAALIVAGLPILLDSFARFALQGLGTPAPVMPPKRLVVTGLYRYVRNPMYVAVTALIAGQGLLFGSVTVLQYGAILWAGFFLFVVAYEEPVLGEQFGDEYKRYRANVRRWLPRITPWRG</sequence>
<dbReference type="PANTHER" id="PTHR12714:SF24">
    <property type="entry name" value="SLR1182 PROTEIN"/>
    <property type="match status" value="1"/>
</dbReference>
<name>A0A127JXH0_9BURK</name>
<organism evidence="6 7">
    <name type="scientific">Ramlibacter tataouinensis</name>
    <dbReference type="NCBI Taxonomy" id="94132"/>
    <lineage>
        <taxon>Bacteria</taxon>
        <taxon>Pseudomonadati</taxon>
        <taxon>Pseudomonadota</taxon>
        <taxon>Betaproteobacteria</taxon>
        <taxon>Burkholderiales</taxon>
        <taxon>Comamonadaceae</taxon>
        <taxon>Ramlibacter</taxon>
    </lineage>
</organism>
<evidence type="ECO:0000313" key="7">
    <source>
        <dbReference type="Proteomes" id="UP000070433"/>
    </source>
</evidence>
<dbReference type="Pfam" id="PF04191">
    <property type="entry name" value="PEMT"/>
    <property type="match status" value="1"/>
</dbReference>
<dbReference type="PANTHER" id="PTHR12714">
    <property type="entry name" value="PROTEIN-S ISOPRENYLCYSTEINE O-METHYLTRANSFERASE"/>
    <property type="match status" value="1"/>
</dbReference>
<dbReference type="InterPro" id="IPR007318">
    <property type="entry name" value="Phopholipid_MeTrfase"/>
</dbReference>
<keyword evidence="7" id="KW-1185">Reference proteome</keyword>
<evidence type="ECO:0000256" key="5">
    <source>
        <dbReference type="SAM" id="Phobius"/>
    </source>
</evidence>
<dbReference type="GO" id="GO:0008168">
    <property type="term" value="F:methyltransferase activity"/>
    <property type="evidence" value="ECO:0007669"/>
    <property type="project" value="UniProtKB-KW"/>
</dbReference>
<protein>
    <submittedName>
        <fullName evidence="6">Isoprenylcysteine carboxyl methyltransferase</fullName>
    </submittedName>
</protein>
<comment type="subcellular location">
    <subcellularLocation>
        <location evidence="1">Endomembrane system</location>
        <topology evidence="1">Multi-pass membrane protein</topology>
    </subcellularLocation>
</comment>
<gene>
    <name evidence="6" type="ORF">UC35_19305</name>
</gene>
<dbReference type="Gene3D" id="1.20.120.1630">
    <property type="match status" value="1"/>
</dbReference>
<accession>A0A127JXH0</accession>
<dbReference type="PATRIC" id="fig|94132.3.peg.3941"/>
<dbReference type="GO" id="GO:0012505">
    <property type="term" value="C:endomembrane system"/>
    <property type="evidence" value="ECO:0007669"/>
    <property type="project" value="UniProtKB-SubCell"/>
</dbReference>
<dbReference type="AlphaFoldDB" id="A0A127JXH0"/>
<feature type="transmembrane region" description="Helical" evidence="5">
    <location>
        <begin position="89"/>
        <end position="108"/>
    </location>
</feature>
<keyword evidence="2 5" id="KW-0812">Transmembrane</keyword>
<feature type="transmembrane region" description="Helical" evidence="5">
    <location>
        <begin position="38"/>
        <end position="58"/>
    </location>
</feature>
<evidence type="ECO:0000256" key="1">
    <source>
        <dbReference type="ARBA" id="ARBA00004127"/>
    </source>
</evidence>
<dbReference type="EMBL" id="CP010951">
    <property type="protein sequence ID" value="AMO24589.1"/>
    <property type="molecule type" value="Genomic_DNA"/>
</dbReference>
<evidence type="ECO:0000256" key="3">
    <source>
        <dbReference type="ARBA" id="ARBA00022989"/>
    </source>
</evidence>
<keyword evidence="6" id="KW-0808">Transferase</keyword>
<evidence type="ECO:0000313" key="6">
    <source>
        <dbReference type="EMBL" id="AMO24589.1"/>
    </source>
</evidence>
<proteinExistence type="predicted"/>
<evidence type="ECO:0000256" key="2">
    <source>
        <dbReference type="ARBA" id="ARBA00022692"/>
    </source>
</evidence>
<dbReference type="GO" id="GO:0032259">
    <property type="term" value="P:methylation"/>
    <property type="evidence" value="ECO:0007669"/>
    <property type="project" value="UniProtKB-KW"/>
</dbReference>
<keyword evidence="6" id="KW-0489">Methyltransferase</keyword>
<evidence type="ECO:0000256" key="4">
    <source>
        <dbReference type="ARBA" id="ARBA00023136"/>
    </source>
</evidence>
<feature type="transmembrane region" description="Helical" evidence="5">
    <location>
        <begin position="114"/>
        <end position="132"/>
    </location>
</feature>
<keyword evidence="3 5" id="KW-1133">Transmembrane helix</keyword>